<keyword evidence="1" id="KW-0614">Plasmid</keyword>
<protein>
    <submittedName>
        <fullName evidence="1">Uncharacterized protein</fullName>
    </submittedName>
</protein>
<reference evidence="1" key="1">
    <citation type="submission" date="2015-03" db="EMBL/GenBank/DDBJ databases">
        <title>Allelic Variants of blaVIM Reside on Diverse Mobile Genetic Elements in Gram-negative Clinical Isolates from the USA.</title>
        <authorList>
            <person name="McGann P."/>
            <person name="Snesrud E."/>
            <person name="Ong A.C."/>
            <person name="Clifford R."/>
            <person name="Kwak Y.I."/>
            <person name="Steele E.D."/>
            <person name="Rabinowitz R."/>
            <person name="Waterman P.E."/>
            <person name="Lesho E."/>
        </authorList>
    </citation>
    <scope>NUCLEOTIDE SEQUENCE</scope>
    <source>
        <strain evidence="1">MRSN17626</strain>
        <plasmid evidence="1">pMRVIM0813</plasmid>
    </source>
</reference>
<accession>A0A0G3B501</accession>
<dbReference type="AlphaFoldDB" id="A0A0G3B501"/>
<dbReference type="EMBL" id="KP975077">
    <property type="protein sequence ID" value="AKJ19385.1"/>
    <property type="molecule type" value="Genomic_DNA"/>
</dbReference>
<name>A0A0G3B501_ENTCL</name>
<sequence>MAIKGVKSGSVSKCPCCVKEIFPKDNLPLGLLYKVVTPGAGITLPA</sequence>
<proteinExistence type="predicted"/>
<evidence type="ECO:0000313" key="1">
    <source>
        <dbReference type="EMBL" id="AKJ19385.1"/>
    </source>
</evidence>
<organism evidence="1">
    <name type="scientific">Enterobacter cloacae</name>
    <dbReference type="NCBI Taxonomy" id="550"/>
    <lineage>
        <taxon>Bacteria</taxon>
        <taxon>Pseudomonadati</taxon>
        <taxon>Pseudomonadota</taxon>
        <taxon>Gammaproteobacteria</taxon>
        <taxon>Enterobacterales</taxon>
        <taxon>Enterobacteriaceae</taxon>
        <taxon>Enterobacter</taxon>
        <taxon>Enterobacter cloacae complex</taxon>
    </lineage>
</organism>
<geneLocation type="plasmid" evidence="1">
    <name>pMRVIM0813</name>
</geneLocation>